<reference evidence="1 2" key="1">
    <citation type="journal article" date="2019" name="Int. J. Syst. Evol. Microbiol.">
        <title>The Global Catalogue of Microorganisms (GCM) 10K type strain sequencing project: providing services to taxonomists for standard genome sequencing and annotation.</title>
        <authorList>
            <consortium name="The Broad Institute Genomics Platform"/>
            <consortium name="The Broad Institute Genome Sequencing Center for Infectious Disease"/>
            <person name="Wu L."/>
            <person name="Ma J."/>
        </authorList>
    </citation>
    <scope>NUCLEOTIDE SEQUENCE [LARGE SCALE GENOMIC DNA]</scope>
    <source>
        <strain evidence="1 2">JCM 15749</strain>
    </source>
</reference>
<dbReference type="Gene3D" id="3.30.530.20">
    <property type="match status" value="1"/>
</dbReference>
<dbReference type="InterPro" id="IPR019587">
    <property type="entry name" value="Polyketide_cyclase/dehydratase"/>
</dbReference>
<evidence type="ECO:0000313" key="1">
    <source>
        <dbReference type="EMBL" id="GAA2077945.1"/>
    </source>
</evidence>
<dbReference type="SUPFAM" id="SSF55961">
    <property type="entry name" value="Bet v1-like"/>
    <property type="match status" value="1"/>
</dbReference>
<comment type="caution">
    <text evidence="1">The sequence shown here is derived from an EMBL/GenBank/DDBJ whole genome shotgun (WGS) entry which is preliminary data.</text>
</comment>
<protein>
    <submittedName>
        <fullName evidence="1">SRPBCC family protein</fullName>
    </submittedName>
</protein>
<dbReference type="InterPro" id="IPR023393">
    <property type="entry name" value="START-like_dom_sf"/>
</dbReference>
<sequence length="138" mass="15383">MLDAPLDTVFDYVADFENTNEWDPGTIETRRTGGDGGVGTTYANRSTFLGREVELAYETIVHERPHRVVLRGRNGRTTATDDLGFVAEGDGRTRMTYRITFDFPLLIGLVAPVVARRPLRALAREVVENLQGVFATPR</sequence>
<proteinExistence type="predicted"/>
<dbReference type="EMBL" id="BAAAPY010000005">
    <property type="protein sequence ID" value="GAA2077945.1"/>
    <property type="molecule type" value="Genomic_DNA"/>
</dbReference>
<dbReference type="Pfam" id="PF10604">
    <property type="entry name" value="Polyketide_cyc2"/>
    <property type="match status" value="1"/>
</dbReference>
<name>A0ABN2VZT0_9ACTN</name>
<keyword evidence="2" id="KW-1185">Reference proteome</keyword>
<evidence type="ECO:0000313" key="2">
    <source>
        <dbReference type="Proteomes" id="UP001501480"/>
    </source>
</evidence>
<gene>
    <name evidence="1" type="ORF">GCM10009821_17060</name>
</gene>
<accession>A0ABN2VZT0</accession>
<dbReference type="Proteomes" id="UP001501480">
    <property type="component" value="Unassembled WGS sequence"/>
</dbReference>
<organism evidence="1 2">
    <name type="scientific">Aeromicrobium halocynthiae</name>
    <dbReference type="NCBI Taxonomy" id="560557"/>
    <lineage>
        <taxon>Bacteria</taxon>
        <taxon>Bacillati</taxon>
        <taxon>Actinomycetota</taxon>
        <taxon>Actinomycetes</taxon>
        <taxon>Propionibacteriales</taxon>
        <taxon>Nocardioidaceae</taxon>
        <taxon>Aeromicrobium</taxon>
    </lineage>
</organism>